<keyword evidence="2" id="KW-1185">Reference proteome</keyword>
<reference evidence="1 2" key="1">
    <citation type="journal article" date="2018" name="New Phytol.">
        <title>Phylogenomics of Endogonaceae and evolution of mycorrhizas within Mucoromycota.</title>
        <authorList>
            <person name="Chang Y."/>
            <person name="Desiro A."/>
            <person name="Na H."/>
            <person name="Sandor L."/>
            <person name="Lipzen A."/>
            <person name="Clum A."/>
            <person name="Barry K."/>
            <person name="Grigoriev I.V."/>
            <person name="Martin F.M."/>
            <person name="Stajich J.E."/>
            <person name="Smith M.E."/>
            <person name="Bonito G."/>
            <person name="Spatafora J.W."/>
        </authorList>
    </citation>
    <scope>NUCLEOTIDE SEQUENCE [LARGE SCALE GENOMIC DNA]</scope>
    <source>
        <strain evidence="1 2">GMNB39</strain>
    </source>
</reference>
<dbReference type="EMBL" id="RBNI01000937">
    <property type="protein sequence ID" value="RUP51110.1"/>
    <property type="molecule type" value="Genomic_DNA"/>
</dbReference>
<organism evidence="1 2">
    <name type="scientific">Jimgerdemannia flammicorona</name>
    <dbReference type="NCBI Taxonomy" id="994334"/>
    <lineage>
        <taxon>Eukaryota</taxon>
        <taxon>Fungi</taxon>
        <taxon>Fungi incertae sedis</taxon>
        <taxon>Mucoromycota</taxon>
        <taxon>Mucoromycotina</taxon>
        <taxon>Endogonomycetes</taxon>
        <taxon>Endogonales</taxon>
        <taxon>Endogonaceae</taxon>
        <taxon>Jimgerdemannia</taxon>
    </lineage>
</organism>
<gene>
    <name evidence="1" type="ORF">BC936DRAFT_149800</name>
</gene>
<sequence length="189" mass="20948">MPITAWYICVGENLAAPHTPSRIFIDRETLSRSLQNNPTPLLAPKNNNMKFFTVATVLSAIVASAHCLTIISPVQGSGTQSYKPDPTWRLLFLPITYDSIVLSGDVITIQYRPYNSLNAGTKNVQITLQPGNRTVSTSGAKNENNTVIIDYVLPYIESRPYNLFILEEVDSGAAQTPTYNAYNYIFLLT</sequence>
<accession>A0A433DJS0</accession>
<evidence type="ECO:0000313" key="1">
    <source>
        <dbReference type="EMBL" id="RUP51110.1"/>
    </source>
</evidence>
<dbReference type="Proteomes" id="UP000268093">
    <property type="component" value="Unassembled WGS sequence"/>
</dbReference>
<proteinExistence type="predicted"/>
<protein>
    <submittedName>
        <fullName evidence="1">Uncharacterized protein</fullName>
    </submittedName>
</protein>
<comment type="caution">
    <text evidence="1">The sequence shown here is derived from an EMBL/GenBank/DDBJ whole genome shotgun (WGS) entry which is preliminary data.</text>
</comment>
<name>A0A433DJS0_9FUNG</name>
<evidence type="ECO:0000313" key="2">
    <source>
        <dbReference type="Proteomes" id="UP000268093"/>
    </source>
</evidence>
<dbReference type="AlphaFoldDB" id="A0A433DJS0"/>